<dbReference type="EMBL" id="JAULBC010000008">
    <property type="protein sequence ID" value="MEX6690168.1"/>
    <property type="molecule type" value="Genomic_DNA"/>
</dbReference>
<reference evidence="3 4" key="1">
    <citation type="submission" date="2023-07" db="EMBL/GenBank/DDBJ databases">
        <authorList>
            <person name="Lian W.-H."/>
        </authorList>
    </citation>
    <scope>NUCLEOTIDE SEQUENCE [LARGE SCALE GENOMIC DNA]</scope>
    <source>
        <strain evidence="3 4">SYSU DXS3180</strain>
    </source>
</reference>
<evidence type="ECO:0008006" key="5">
    <source>
        <dbReference type="Google" id="ProtNLM"/>
    </source>
</evidence>
<feature type="transmembrane region" description="Helical" evidence="1">
    <location>
        <begin position="31"/>
        <end position="51"/>
    </location>
</feature>
<keyword evidence="1" id="KW-0472">Membrane</keyword>
<feature type="signal peptide" evidence="2">
    <location>
        <begin position="1"/>
        <end position="19"/>
    </location>
</feature>
<keyword evidence="1" id="KW-1133">Transmembrane helix</keyword>
<proteinExistence type="predicted"/>
<comment type="caution">
    <text evidence="3">The sequence shown here is derived from an EMBL/GenBank/DDBJ whole genome shotgun (WGS) entry which is preliminary data.</text>
</comment>
<protein>
    <recommendedName>
        <fullName evidence="5">DUF2178 domain-containing protein</fullName>
    </recommendedName>
</protein>
<organism evidence="3 4">
    <name type="scientific">Danxiaibacter flavus</name>
    <dbReference type="NCBI Taxonomy" id="3049108"/>
    <lineage>
        <taxon>Bacteria</taxon>
        <taxon>Pseudomonadati</taxon>
        <taxon>Bacteroidota</taxon>
        <taxon>Chitinophagia</taxon>
        <taxon>Chitinophagales</taxon>
        <taxon>Chitinophagaceae</taxon>
        <taxon>Danxiaibacter</taxon>
    </lineage>
</organism>
<gene>
    <name evidence="3" type="ORF">QTN47_21845</name>
</gene>
<sequence>MKKIINIALIVSAPVVANAQGGDTFSVNEDVFNICATIFVVGLFMIFILGITKRVMDYRIKNKIVEKGIPENIASSILQTSPKENRNINIKWFALLAGIGVALTIIYYTLPLGIHSLAIMSFCIAASFLGYYFFLKQSEK</sequence>
<evidence type="ECO:0000256" key="2">
    <source>
        <dbReference type="SAM" id="SignalP"/>
    </source>
</evidence>
<feature type="transmembrane region" description="Helical" evidence="1">
    <location>
        <begin position="116"/>
        <end position="135"/>
    </location>
</feature>
<evidence type="ECO:0000313" key="4">
    <source>
        <dbReference type="Proteomes" id="UP001560573"/>
    </source>
</evidence>
<keyword evidence="1" id="KW-0812">Transmembrane</keyword>
<accession>A0ABV3ZNI9</accession>
<feature type="transmembrane region" description="Helical" evidence="1">
    <location>
        <begin position="92"/>
        <end position="110"/>
    </location>
</feature>
<evidence type="ECO:0000256" key="1">
    <source>
        <dbReference type="SAM" id="Phobius"/>
    </source>
</evidence>
<dbReference type="Proteomes" id="UP001560573">
    <property type="component" value="Unassembled WGS sequence"/>
</dbReference>
<name>A0ABV3ZNI9_9BACT</name>
<evidence type="ECO:0000313" key="3">
    <source>
        <dbReference type="EMBL" id="MEX6690168.1"/>
    </source>
</evidence>
<keyword evidence="4" id="KW-1185">Reference proteome</keyword>
<keyword evidence="2" id="KW-0732">Signal</keyword>
<dbReference type="RefSeq" id="WP_369331580.1">
    <property type="nucleotide sequence ID" value="NZ_JAULBC010000008.1"/>
</dbReference>
<feature type="chain" id="PRO_5046161541" description="DUF2178 domain-containing protein" evidence="2">
    <location>
        <begin position="20"/>
        <end position="140"/>
    </location>
</feature>